<dbReference type="EMBL" id="JAMDNP010000050">
    <property type="protein sequence ID" value="MCY9763256.1"/>
    <property type="molecule type" value="Genomic_DNA"/>
</dbReference>
<dbReference type="GO" id="GO:0005524">
    <property type="term" value="F:ATP binding"/>
    <property type="evidence" value="ECO:0007669"/>
    <property type="project" value="UniProtKB-KW"/>
</dbReference>
<keyword evidence="2" id="KW-1185">Reference proteome</keyword>
<organism evidence="1 2">
    <name type="scientific">Paenibacillus alvei</name>
    <name type="common">Bacillus alvei</name>
    <dbReference type="NCBI Taxonomy" id="44250"/>
    <lineage>
        <taxon>Bacteria</taxon>
        <taxon>Bacillati</taxon>
        <taxon>Bacillota</taxon>
        <taxon>Bacilli</taxon>
        <taxon>Bacillales</taxon>
        <taxon>Paenibacillaceae</taxon>
        <taxon>Paenibacillus</taxon>
    </lineage>
</organism>
<keyword evidence="1" id="KW-0547">Nucleotide-binding</keyword>
<sequence>MILPFELDPQIIHHIIHSQAGSIGKAIIELIMNSVDANAKSVQLKLTREGFSCSDDGAGFASKEDVLRYFGRFGTPHIEGDATYGRFRLGRGQIMAHASTVWISNQHQMIVDTKSMGYNYELEELELEQPGCHITGTWYEPLTEGELLSSIQEIRDLIRYTPASVELNDRVITRDPLQEQWDFEDEYAYYRVKVEGAVSIYNQGVLVRHDASHIWGAGGLIVSKKAISLNVSRTEILRKTCPVWQVIAKQFGEMAEEIASKLGDHRKTEARREKSARSLLAGDGKMWDLIRSEEVVTILPGNRHITLDYFFRRVRYDHQNSFCIVENNFDIPKAETMAKAKITMFLHPRTMERFGVYSPEQFLDCLDQISDNYKRYCEQNDYSFRGNLFETRPQLVEFSGLSEAFVERMQILEEREHLDREARRPWTALRWCLQQYAGACLHQRRYRNGRVAYDEKTFSILLGSSNTAEAWTDGESYIAFNVAVVKKLKGDPLKTAAYMFSLLEHEIAHEGDSIDVGHDEAFYQRYHDISVEMSSERQRYMHMWLMKYTTSLEYDGKKAAGIAWRERLLLDRVGNGREKKGLTRIEDVSQDPVVLAHVPAENVALIASVNTAYYNAGLCPEEPNWAEVLERSKYDEEKSRQNNLSEDDDEDEYFDLMHEEHMKEMKLERERICKILNIESSELAETAFYDLCYESEENIIALWGSKPWEWRIENEEISSDEPSQVDLEEMERNQDPRTLVSEKYHHLIRPGETKWSLERNSAAAGFMRTVDYLIWRGEE</sequence>
<dbReference type="RefSeq" id="WP_268600132.1">
    <property type="nucleotide sequence ID" value="NZ_JAMDNP010000050.1"/>
</dbReference>
<reference evidence="1 2" key="1">
    <citation type="submission" date="2022-05" db="EMBL/GenBank/DDBJ databases">
        <title>Genome Sequencing of Bee-Associated Microbes.</title>
        <authorList>
            <person name="Dunlap C."/>
        </authorList>
    </citation>
    <scope>NUCLEOTIDE SEQUENCE [LARGE SCALE GENOMIC DNA]</scope>
    <source>
        <strain evidence="1 2">NRRL B-04010</strain>
    </source>
</reference>
<dbReference type="Pfam" id="PF13589">
    <property type="entry name" value="HATPase_c_3"/>
    <property type="match status" value="1"/>
</dbReference>
<accession>A0ABT4H2P6</accession>
<dbReference type="Gene3D" id="3.30.565.10">
    <property type="entry name" value="Histidine kinase-like ATPase, C-terminal domain"/>
    <property type="match status" value="1"/>
</dbReference>
<evidence type="ECO:0000313" key="1">
    <source>
        <dbReference type="EMBL" id="MCY9763256.1"/>
    </source>
</evidence>
<comment type="caution">
    <text evidence="1">The sequence shown here is derived from an EMBL/GenBank/DDBJ whole genome shotgun (WGS) entry which is preliminary data.</text>
</comment>
<evidence type="ECO:0000313" key="2">
    <source>
        <dbReference type="Proteomes" id="UP001527181"/>
    </source>
</evidence>
<proteinExistence type="predicted"/>
<name>A0ABT4H2P6_PAEAL</name>
<keyword evidence="1" id="KW-0067">ATP-binding</keyword>
<dbReference type="InterPro" id="IPR036890">
    <property type="entry name" value="HATPase_C_sf"/>
</dbReference>
<dbReference type="Proteomes" id="UP001527181">
    <property type="component" value="Unassembled WGS sequence"/>
</dbReference>
<protein>
    <submittedName>
        <fullName evidence="1">ATP-binding protein</fullName>
    </submittedName>
</protein>
<gene>
    <name evidence="1" type="ORF">M5X12_22235</name>
</gene>
<dbReference type="SUPFAM" id="SSF55874">
    <property type="entry name" value="ATPase domain of HSP90 chaperone/DNA topoisomerase II/histidine kinase"/>
    <property type="match status" value="1"/>
</dbReference>